<organism evidence="2 3">
    <name type="scientific">Mycobacterium intracellulare (strain ATCC 13950 / DSM 43223 / JCM 6384 / NCTC 13025 / 3600)</name>
    <dbReference type="NCBI Taxonomy" id="487521"/>
    <lineage>
        <taxon>Bacteria</taxon>
        <taxon>Bacillati</taxon>
        <taxon>Actinomycetota</taxon>
        <taxon>Actinomycetes</taxon>
        <taxon>Mycobacteriales</taxon>
        <taxon>Mycobacteriaceae</taxon>
        <taxon>Mycobacterium</taxon>
        <taxon>Mycobacterium avium complex (MAC)</taxon>
    </lineage>
</organism>
<name>H8ILB5_MYCIA</name>
<evidence type="ECO:0000313" key="3">
    <source>
        <dbReference type="Proteomes" id="UP000008004"/>
    </source>
</evidence>
<accession>H8ILB5</accession>
<dbReference type="AlphaFoldDB" id="H8ILB5"/>
<protein>
    <submittedName>
        <fullName evidence="2">Uncharacterized protein</fullName>
    </submittedName>
</protein>
<sequence>MKGGDEVSKPELAHGIPLQSSPPNHSSTGAAGSQKKPESYQSVGPGNHGPTG</sequence>
<dbReference type="HOGENOM" id="CLU_3082043_0_0_11"/>
<reference evidence="2 3" key="1">
    <citation type="journal article" date="2012" name="J. Bacteriol.">
        <title>Complete genome sequence of Mycobacterium intracellulare strain ATCC 13950T.</title>
        <authorList>
            <person name="Kim B.J."/>
            <person name="Choi B.S."/>
            <person name="Lim J.S."/>
            <person name="Choi I.Y."/>
            <person name="Lee J.H."/>
            <person name="Chun J."/>
            <person name="Kook Y.H."/>
            <person name="Kim B.J."/>
        </authorList>
    </citation>
    <scope>NUCLEOTIDE SEQUENCE [LARGE SCALE GENOMIC DNA]</scope>
    <source>
        <strain evidence="3">ATCC 13950 / DSM 43223 / JCM 6384 / NCTC 13025 / 3600</strain>
    </source>
</reference>
<dbReference type="KEGG" id="mia:OCU_25980"/>
<feature type="compositionally biased region" description="Polar residues" evidence="1">
    <location>
        <begin position="18"/>
        <end position="31"/>
    </location>
</feature>
<evidence type="ECO:0000256" key="1">
    <source>
        <dbReference type="SAM" id="MobiDB-lite"/>
    </source>
</evidence>
<dbReference type="EMBL" id="CP003322">
    <property type="protein sequence ID" value="AFC43817.1"/>
    <property type="molecule type" value="Genomic_DNA"/>
</dbReference>
<gene>
    <name evidence="2" type="ordered locus">OCU_25980</name>
</gene>
<proteinExistence type="predicted"/>
<feature type="compositionally biased region" description="Basic and acidic residues" evidence="1">
    <location>
        <begin position="1"/>
        <end position="12"/>
    </location>
</feature>
<evidence type="ECO:0000313" key="2">
    <source>
        <dbReference type="EMBL" id="AFC43817.1"/>
    </source>
</evidence>
<dbReference type="Proteomes" id="UP000008004">
    <property type="component" value="Chromosome"/>
</dbReference>
<feature type="region of interest" description="Disordered" evidence="1">
    <location>
        <begin position="1"/>
        <end position="52"/>
    </location>
</feature>